<proteinExistence type="predicted"/>
<dbReference type="GO" id="GO:0004674">
    <property type="term" value="F:protein serine/threonine kinase activity"/>
    <property type="evidence" value="ECO:0007669"/>
    <property type="project" value="TreeGrafter"/>
</dbReference>
<reference evidence="7" key="1">
    <citation type="journal article" date="2010" name="Genome Res.">
        <title>Population genomic sequencing of Coccidioides fungi reveals recent hybridization and transposon control.</title>
        <authorList>
            <person name="Neafsey D.E."/>
            <person name="Barker B.M."/>
            <person name="Sharpton T.J."/>
            <person name="Stajich J.E."/>
            <person name="Park D.J."/>
            <person name="Whiston E."/>
            <person name="Hung C.-Y."/>
            <person name="McMahan C."/>
            <person name="White J."/>
            <person name="Sykes S."/>
            <person name="Heiman D."/>
            <person name="Young S."/>
            <person name="Zeng Q."/>
            <person name="Abouelleil A."/>
            <person name="Aftuck L."/>
            <person name="Bessette D."/>
            <person name="Brown A."/>
            <person name="FitzGerald M."/>
            <person name="Lui A."/>
            <person name="Macdonald J.P."/>
            <person name="Priest M."/>
            <person name="Orbach M.J."/>
            <person name="Galgiani J.N."/>
            <person name="Kirkland T.N."/>
            <person name="Cole G.T."/>
            <person name="Birren B.W."/>
            <person name="Henn M.R."/>
            <person name="Taylor J.W."/>
            <person name="Rounsley S.D."/>
        </authorList>
    </citation>
    <scope>NUCLEOTIDE SEQUENCE [LARGE SCALE GENOMIC DNA]</scope>
    <source>
        <strain evidence="7">RMSCC 2394</strain>
    </source>
</reference>
<dbReference type="Gene3D" id="1.10.510.10">
    <property type="entry name" value="Transferase(Phosphotransferase) domain 1"/>
    <property type="match status" value="1"/>
</dbReference>
<dbReference type="AlphaFoldDB" id="A0A0J6Y6A4"/>
<keyword evidence="2" id="KW-0547">Nucleotide-binding</keyword>
<dbReference type="PANTHER" id="PTHR44329">
    <property type="entry name" value="SERINE/THREONINE-PROTEIN KINASE TNNI3K-RELATED"/>
    <property type="match status" value="1"/>
</dbReference>
<dbReference type="EMBL" id="DS028109">
    <property type="protein sequence ID" value="KMP02549.1"/>
    <property type="molecule type" value="Genomic_DNA"/>
</dbReference>
<gene>
    <name evidence="6" type="ORF">CIRG_10385</name>
</gene>
<dbReference type="InterPro" id="IPR011009">
    <property type="entry name" value="Kinase-like_dom_sf"/>
</dbReference>
<name>A0A0J6Y6A4_COCIT</name>
<feature type="domain" description="Protein kinase" evidence="5">
    <location>
        <begin position="18"/>
        <end position="268"/>
    </location>
</feature>
<dbReference type="Pfam" id="PF00069">
    <property type="entry name" value="Pkinase"/>
    <property type="match status" value="1"/>
</dbReference>
<keyword evidence="1" id="KW-0808">Transferase</keyword>
<dbReference type="STRING" id="404692.A0A0J6Y6A4"/>
<keyword evidence="3" id="KW-0418">Kinase</keyword>
<dbReference type="InterPro" id="IPR000719">
    <property type="entry name" value="Prot_kinase_dom"/>
</dbReference>
<accession>A0A0J6Y6A4</accession>
<sequence>MPLCSGLYFMTCQSCHLPENSFEITDGVFQVLNVNSKTPYILKIVNRPLYKPYDTELIREELKNLEMFRGTPNIVRAAGIAVSANPYMTSNTRDQPLIVTGIVPEFYGGGSIQRALNIHHPLEYSWKRWPKPIATALGRFHMAGKTHMDLKPSNIVLDADGNAVLIDISGIGGITQGWRAPEIRDGISLSEFPYEVRKSNDTWAYGKFLSELILHVEDSPTAKTLKRIAGCLMVENVHARMTLFEAISELELSGIDNIEGSCKEGRSN</sequence>
<evidence type="ECO:0000256" key="3">
    <source>
        <dbReference type="ARBA" id="ARBA00022777"/>
    </source>
</evidence>
<dbReference type="SMART" id="SM00220">
    <property type="entry name" value="S_TKc"/>
    <property type="match status" value="1"/>
</dbReference>
<dbReference type="SUPFAM" id="SSF56112">
    <property type="entry name" value="Protein kinase-like (PK-like)"/>
    <property type="match status" value="1"/>
</dbReference>
<evidence type="ECO:0000256" key="2">
    <source>
        <dbReference type="ARBA" id="ARBA00022741"/>
    </source>
</evidence>
<keyword evidence="4" id="KW-0067">ATP-binding</keyword>
<protein>
    <recommendedName>
        <fullName evidence="5">Protein kinase domain-containing protein</fullName>
    </recommendedName>
</protein>
<dbReference type="PANTHER" id="PTHR44329:SF288">
    <property type="entry name" value="MITOGEN-ACTIVATED PROTEIN KINASE KINASE KINASE 20"/>
    <property type="match status" value="1"/>
</dbReference>
<dbReference type="GO" id="GO:0005524">
    <property type="term" value="F:ATP binding"/>
    <property type="evidence" value="ECO:0007669"/>
    <property type="project" value="UniProtKB-KW"/>
</dbReference>
<organism evidence="6 7">
    <name type="scientific">Coccidioides immitis RMSCC 2394</name>
    <dbReference type="NCBI Taxonomy" id="404692"/>
    <lineage>
        <taxon>Eukaryota</taxon>
        <taxon>Fungi</taxon>
        <taxon>Dikarya</taxon>
        <taxon>Ascomycota</taxon>
        <taxon>Pezizomycotina</taxon>
        <taxon>Eurotiomycetes</taxon>
        <taxon>Eurotiomycetidae</taxon>
        <taxon>Onygenales</taxon>
        <taxon>Onygenaceae</taxon>
        <taxon>Coccidioides</taxon>
    </lineage>
</organism>
<dbReference type="OrthoDB" id="4204376at2759"/>
<dbReference type="PROSITE" id="PS50011">
    <property type="entry name" value="PROTEIN_KINASE_DOM"/>
    <property type="match status" value="1"/>
</dbReference>
<evidence type="ECO:0000259" key="5">
    <source>
        <dbReference type="PROSITE" id="PS50011"/>
    </source>
</evidence>
<dbReference type="Proteomes" id="UP000054565">
    <property type="component" value="Unassembled WGS sequence"/>
</dbReference>
<evidence type="ECO:0000313" key="7">
    <source>
        <dbReference type="Proteomes" id="UP000054565"/>
    </source>
</evidence>
<evidence type="ECO:0000256" key="4">
    <source>
        <dbReference type="ARBA" id="ARBA00022840"/>
    </source>
</evidence>
<dbReference type="InterPro" id="IPR051681">
    <property type="entry name" value="Ser/Thr_Kinases-Pseudokinases"/>
</dbReference>
<evidence type="ECO:0000313" key="6">
    <source>
        <dbReference type="EMBL" id="KMP02549.1"/>
    </source>
</evidence>
<evidence type="ECO:0000256" key="1">
    <source>
        <dbReference type="ARBA" id="ARBA00022679"/>
    </source>
</evidence>